<dbReference type="Pfam" id="PF25917">
    <property type="entry name" value="BSH_RND"/>
    <property type="match status" value="1"/>
</dbReference>
<dbReference type="GO" id="GO:0030313">
    <property type="term" value="C:cell envelope"/>
    <property type="evidence" value="ECO:0007669"/>
    <property type="project" value="UniProtKB-SubCell"/>
</dbReference>
<feature type="domain" description="Multidrug resistance protein MdtA-like alpha-helical hairpin" evidence="3">
    <location>
        <begin position="98"/>
        <end position="167"/>
    </location>
</feature>
<evidence type="ECO:0000256" key="2">
    <source>
        <dbReference type="SAM" id="SignalP"/>
    </source>
</evidence>
<sequence length="369" mass="42093">MIKKTFFILVAVIFSTNAIATPPKNHTYLVGVDVYEVPKPADKQVILTYPARLKAKRNVDIVARVSGTLIKKYYKEGEFVKKNQLLYKIEPDTYQAQYNEALANVKIAQAQLYKAERDWKRYKKLFKEKAISQQKLDYVYASYQNALASLKLAKAKLKLAQINLNYTDVKAPISGFTSLKLVDVGDYVNVGTKLLRITQTNPIYAEFSFSDNDFLRIKQQLFSGRLTEKPKIIAYIKQNGHIFKGYVDFIDSKIDPKTQTVKARAIFENKKGELMPNQFARIKVAGFIQKHVIWIPATAVLQNSMGKMVFIVKNGRIGVRMIKAKESTNNTFIVQYGLKPKDLVVIDNFFKIRPGMAVKIDKIIKSKAQ</sequence>
<keyword evidence="7" id="KW-1185">Reference proteome</keyword>
<name>F2LY59_HIPMA</name>
<dbReference type="InParanoid" id="F2LY59"/>
<evidence type="ECO:0000259" key="3">
    <source>
        <dbReference type="Pfam" id="PF25876"/>
    </source>
</evidence>
<feature type="signal peptide" evidence="2">
    <location>
        <begin position="1"/>
        <end position="20"/>
    </location>
</feature>
<dbReference type="InterPro" id="IPR058624">
    <property type="entry name" value="MdtA-like_HH"/>
</dbReference>
<dbReference type="eggNOG" id="COG0845">
    <property type="taxonomic scope" value="Bacteria"/>
</dbReference>
<evidence type="ECO:0000313" key="6">
    <source>
        <dbReference type="EMBL" id="AEA34382.1"/>
    </source>
</evidence>
<evidence type="ECO:0000313" key="7">
    <source>
        <dbReference type="Proteomes" id="UP000008139"/>
    </source>
</evidence>
<dbReference type="Proteomes" id="UP000008139">
    <property type="component" value="Chromosome"/>
</dbReference>
<dbReference type="OrthoDB" id="9772050at2"/>
<dbReference type="PANTHER" id="PTHR30158">
    <property type="entry name" value="ACRA/E-RELATED COMPONENT OF DRUG EFFLUX TRANSPORTER"/>
    <property type="match status" value="1"/>
</dbReference>
<reference evidence="6 7" key="1">
    <citation type="journal article" date="2011" name="Stand. Genomic Sci.">
        <title>Complete genome sequence of the thermophilic sulfur-reducer Hippea maritima type strain (MH(2)).</title>
        <authorList>
            <person name="Huntemann M."/>
            <person name="Lu M."/>
            <person name="Nolan M."/>
            <person name="Lapidus A."/>
            <person name="Lucas S."/>
            <person name="Hammon N."/>
            <person name="Deshpande S."/>
            <person name="Cheng J.F."/>
            <person name="Tapia R."/>
            <person name="Han C."/>
            <person name="Goodwin L."/>
            <person name="Pitluck S."/>
            <person name="Liolios K."/>
            <person name="Pagani I."/>
            <person name="Ivanova N."/>
            <person name="Ovchinikova G."/>
            <person name="Pati A."/>
            <person name="Chen A."/>
            <person name="Palaniappan K."/>
            <person name="Land M."/>
            <person name="Hauser L."/>
            <person name="Jeffries C.D."/>
            <person name="Detter J.C."/>
            <person name="Brambilla E.M."/>
            <person name="Rohde M."/>
            <person name="Spring S."/>
            <person name="Goker M."/>
            <person name="Woyke T."/>
            <person name="Bristow J."/>
            <person name="Eisen J.A."/>
            <person name="Markowitz V."/>
            <person name="Hugenholtz P."/>
            <person name="Kyrpides N.C."/>
            <person name="Klenk H.P."/>
            <person name="Mavromatis K."/>
        </authorList>
    </citation>
    <scope>NUCLEOTIDE SEQUENCE [LARGE SCALE GENOMIC DNA]</scope>
    <source>
        <strain evidence="7">ATCC 700847 / DSM 10411 / MH2</strain>
    </source>
</reference>
<dbReference type="GO" id="GO:0022857">
    <property type="term" value="F:transmembrane transporter activity"/>
    <property type="evidence" value="ECO:0007669"/>
    <property type="project" value="InterPro"/>
</dbReference>
<dbReference type="GO" id="GO:0046677">
    <property type="term" value="P:response to antibiotic"/>
    <property type="evidence" value="ECO:0007669"/>
    <property type="project" value="TreeGrafter"/>
</dbReference>
<dbReference type="KEGG" id="hmr:Hipma_1426"/>
<evidence type="ECO:0000259" key="4">
    <source>
        <dbReference type="Pfam" id="PF25917"/>
    </source>
</evidence>
<organism evidence="6 7">
    <name type="scientific">Hippea maritima (strain ATCC 700847 / DSM 10411 / MH2)</name>
    <dbReference type="NCBI Taxonomy" id="760142"/>
    <lineage>
        <taxon>Bacteria</taxon>
        <taxon>Pseudomonadati</taxon>
        <taxon>Campylobacterota</taxon>
        <taxon>Desulfurellia</taxon>
        <taxon>Desulfurellales</taxon>
        <taxon>Hippeaceae</taxon>
        <taxon>Hippea</taxon>
    </lineage>
</organism>
<feature type="chain" id="PRO_5003286011" evidence="2">
    <location>
        <begin position="21"/>
        <end position="369"/>
    </location>
</feature>
<dbReference type="FunCoup" id="F2LY59">
    <property type="interactions" value="299"/>
</dbReference>
<evidence type="ECO:0000259" key="5">
    <source>
        <dbReference type="Pfam" id="PF25944"/>
    </source>
</evidence>
<dbReference type="InterPro" id="IPR058626">
    <property type="entry name" value="MdtA-like_b-barrel"/>
</dbReference>
<dbReference type="SUPFAM" id="SSF111369">
    <property type="entry name" value="HlyD-like secretion proteins"/>
    <property type="match status" value="1"/>
</dbReference>
<dbReference type="Gene3D" id="1.10.287.470">
    <property type="entry name" value="Helix hairpin bin"/>
    <property type="match status" value="1"/>
</dbReference>
<dbReference type="Gene3D" id="2.40.420.20">
    <property type="match status" value="1"/>
</dbReference>
<accession>F2LY59</accession>
<protein>
    <submittedName>
        <fullName evidence="6">Efflux transporter, RND family, MFP subunit</fullName>
    </submittedName>
</protein>
<dbReference type="PANTHER" id="PTHR30158:SF3">
    <property type="entry name" value="MULTIDRUG EFFLUX PUMP SUBUNIT ACRA-RELATED"/>
    <property type="match status" value="1"/>
</dbReference>
<dbReference type="GO" id="GO:0005886">
    <property type="term" value="C:plasma membrane"/>
    <property type="evidence" value="ECO:0007669"/>
    <property type="project" value="TreeGrafter"/>
</dbReference>
<dbReference type="Gene3D" id="2.40.30.170">
    <property type="match status" value="1"/>
</dbReference>
<dbReference type="RefSeq" id="WP_013682412.1">
    <property type="nucleotide sequence ID" value="NC_015318.1"/>
</dbReference>
<dbReference type="STRING" id="760142.Hipma_1426"/>
<proteinExistence type="inferred from homology"/>
<dbReference type="InterPro" id="IPR006143">
    <property type="entry name" value="RND_pump_MFP"/>
</dbReference>
<dbReference type="EMBL" id="CP002606">
    <property type="protein sequence ID" value="AEA34382.1"/>
    <property type="molecule type" value="Genomic_DNA"/>
</dbReference>
<feature type="domain" description="Multidrug resistance protein MdtA-like barrel-sandwich hybrid" evidence="4">
    <location>
        <begin position="57"/>
        <end position="198"/>
    </location>
</feature>
<gene>
    <name evidence="6" type="ordered locus">Hipma_1426</name>
</gene>
<keyword evidence="2" id="KW-0732">Signal</keyword>
<dbReference type="Pfam" id="PF25876">
    <property type="entry name" value="HH_MFP_RND"/>
    <property type="match status" value="1"/>
</dbReference>
<dbReference type="NCBIfam" id="TIGR01730">
    <property type="entry name" value="RND_mfp"/>
    <property type="match status" value="1"/>
</dbReference>
<feature type="domain" description="Multidrug resistance protein MdtA-like beta-barrel" evidence="5">
    <location>
        <begin position="202"/>
        <end position="284"/>
    </location>
</feature>
<dbReference type="AlphaFoldDB" id="F2LY59"/>
<dbReference type="Gene3D" id="2.40.50.100">
    <property type="match status" value="1"/>
</dbReference>
<dbReference type="Pfam" id="PF25944">
    <property type="entry name" value="Beta-barrel_RND"/>
    <property type="match status" value="1"/>
</dbReference>
<evidence type="ECO:0000256" key="1">
    <source>
        <dbReference type="ARBA" id="ARBA00009477"/>
    </source>
</evidence>
<reference evidence="7" key="2">
    <citation type="submission" date="2011-03" db="EMBL/GenBank/DDBJ databases">
        <title>The complete genome of Hippea maritima DSM 10411.</title>
        <authorList>
            <consortium name="US DOE Joint Genome Institute (JGI-PGF)"/>
            <person name="Lucas S."/>
            <person name="Copeland A."/>
            <person name="Lapidus A."/>
            <person name="Bruce D."/>
            <person name="Goodwin L."/>
            <person name="Pitluck S."/>
            <person name="Peters L."/>
            <person name="Kyrpides N."/>
            <person name="Mavromatis K."/>
            <person name="Pagani I."/>
            <person name="Ivanova N."/>
            <person name="Mikhailova N."/>
            <person name="Lu M."/>
            <person name="Detter J.C."/>
            <person name="Tapia R."/>
            <person name="Han C."/>
            <person name="Land M."/>
            <person name="Hauser L."/>
            <person name="Markowitz V."/>
            <person name="Cheng J.-F."/>
            <person name="Hugenholtz P."/>
            <person name="Woyke T."/>
            <person name="Wu D."/>
            <person name="Spring S."/>
            <person name="Schroeder M."/>
            <person name="Brambilla E."/>
            <person name="Klenk H.-P."/>
            <person name="Eisen J.A."/>
        </authorList>
    </citation>
    <scope>NUCLEOTIDE SEQUENCE [LARGE SCALE GENOMIC DNA]</scope>
    <source>
        <strain evidence="7">ATCC 700847 / DSM 10411 / MH2</strain>
    </source>
</reference>
<dbReference type="InterPro" id="IPR058625">
    <property type="entry name" value="MdtA-like_BSH"/>
</dbReference>
<comment type="similarity">
    <text evidence="1">Belongs to the membrane fusion protein (MFP) (TC 8.A.1) family.</text>
</comment>
<dbReference type="HOGENOM" id="CLU_018816_2_1_7"/>